<comment type="caution">
    <text evidence="1">The sequence shown here is derived from an EMBL/GenBank/DDBJ whole genome shotgun (WGS) entry which is preliminary data.</text>
</comment>
<protein>
    <submittedName>
        <fullName evidence="1">Uncharacterized protein</fullName>
    </submittedName>
</protein>
<reference evidence="1 2" key="1">
    <citation type="submission" date="2015-01" db="EMBL/GenBank/DDBJ databases">
        <title>Evolution of Trichinella species and genotypes.</title>
        <authorList>
            <person name="Korhonen P.K."/>
            <person name="Edoardo P."/>
            <person name="Giuseppe L.R."/>
            <person name="Gasser R.B."/>
        </authorList>
    </citation>
    <scope>NUCLEOTIDE SEQUENCE [LARGE SCALE GENOMIC DNA]</scope>
    <source>
        <strain evidence="1">ISS37</strain>
    </source>
</reference>
<proteinExistence type="predicted"/>
<evidence type="ECO:0000313" key="1">
    <source>
        <dbReference type="EMBL" id="KRX26467.1"/>
    </source>
</evidence>
<dbReference type="AlphaFoldDB" id="A0A0V0SJ30"/>
<dbReference type="EMBL" id="JYDL01000007">
    <property type="protein sequence ID" value="KRX26467.1"/>
    <property type="molecule type" value="Genomic_DNA"/>
</dbReference>
<name>A0A0V0SJ30_9BILA</name>
<evidence type="ECO:0000313" key="2">
    <source>
        <dbReference type="Proteomes" id="UP000054630"/>
    </source>
</evidence>
<keyword evidence="2" id="KW-1185">Reference proteome</keyword>
<dbReference type="OrthoDB" id="10363121at2759"/>
<sequence length="75" mass="8879">MIITVLQVRCFFIEKCLLKLNKAACIRHMLSIVPFYYTFKKTHPSFAWSSLRKRRQLSIQTNSGMHLWYINTALA</sequence>
<dbReference type="Proteomes" id="UP000054630">
    <property type="component" value="Unassembled WGS sequence"/>
</dbReference>
<accession>A0A0V0SJ30</accession>
<organism evidence="1 2">
    <name type="scientific">Trichinella nelsoni</name>
    <dbReference type="NCBI Taxonomy" id="6336"/>
    <lineage>
        <taxon>Eukaryota</taxon>
        <taxon>Metazoa</taxon>
        <taxon>Ecdysozoa</taxon>
        <taxon>Nematoda</taxon>
        <taxon>Enoplea</taxon>
        <taxon>Dorylaimia</taxon>
        <taxon>Trichinellida</taxon>
        <taxon>Trichinellidae</taxon>
        <taxon>Trichinella</taxon>
    </lineage>
</organism>
<gene>
    <name evidence="1" type="ORF">T07_6985</name>
</gene>